<proteinExistence type="predicted"/>
<gene>
    <name evidence="2" type="ORF">FHETE_11388</name>
</gene>
<evidence type="ECO:0000313" key="3">
    <source>
        <dbReference type="Proteomes" id="UP000567885"/>
    </source>
</evidence>
<dbReference type="OrthoDB" id="4367324at2759"/>
<feature type="compositionally biased region" description="Low complexity" evidence="1">
    <location>
        <begin position="133"/>
        <end position="146"/>
    </location>
</feature>
<dbReference type="EMBL" id="JAAGWQ010000589">
    <property type="protein sequence ID" value="KAF5653638.1"/>
    <property type="molecule type" value="Genomic_DNA"/>
</dbReference>
<evidence type="ECO:0000313" key="2">
    <source>
        <dbReference type="EMBL" id="KAF5653638.1"/>
    </source>
</evidence>
<keyword evidence="3" id="KW-1185">Reference proteome</keyword>
<feature type="compositionally biased region" description="Basic and acidic residues" evidence="1">
    <location>
        <begin position="121"/>
        <end position="132"/>
    </location>
</feature>
<reference evidence="2 3" key="1">
    <citation type="submission" date="2020-05" db="EMBL/GenBank/DDBJ databases">
        <title>Identification and distribution of gene clusters putatively required for synthesis of sphingolipid metabolism inhibitors in phylogenetically diverse species of the filamentous fungus Fusarium.</title>
        <authorList>
            <person name="Kim H.-S."/>
            <person name="Busman M."/>
            <person name="Brown D.W."/>
            <person name="Divon H."/>
            <person name="Uhlig S."/>
            <person name="Proctor R.H."/>
        </authorList>
    </citation>
    <scope>NUCLEOTIDE SEQUENCE [LARGE SCALE GENOMIC DNA]</scope>
    <source>
        <strain evidence="2 3">NRRL 20693</strain>
    </source>
</reference>
<dbReference type="Proteomes" id="UP000567885">
    <property type="component" value="Unassembled WGS sequence"/>
</dbReference>
<dbReference type="AlphaFoldDB" id="A0A8H5SLA2"/>
<comment type="caution">
    <text evidence="2">The sequence shown here is derived from an EMBL/GenBank/DDBJ whole genome shotgun (WGS) entry which is preliminary data.</text>
</comment>
<sequence>MPQSRPARSVLELLTHLNPSVRHEKPRSKTETLGAKYHFPQQIGKWEEFEHINILKAMFGDSLLQEAFQSKQDLNPYPILDPDSDCRISAEDDTRDLINSWNKKVLTSALKPIQHVYSSHLEQRRFPEEHSETPTSSSTAGTTPSSAISQLLFERNTTKIRIAVKVAAGF</sequence>
<feature type="region of interest" description="Disordered" evidence="1">
    <location>
        <begin position="121"/>
        <end position="146"/>
    </location>
</feature>
<organism evidence="2 3">
    <name type="scientific">Fusarium heterosporum</name>
    <dbReference type="NCBI Taxonomy" id="42747"/>
    <lineage>
        <taxon>Eukaryota</taxon>
        <taxon>Fungi</taxon>
        <taxon>Dikarya</taxon>
        <taxon>Ascomycota</taxon>
        <taxon>Pezizomycotina</taxon>
        <taxon>Sordariomycetes</taxon>
        <taxon>Hypocreomycetidae</taxon>
        <taxon>Hypocreales</taxon>
        <taxon>Nectriaceae</taxon>
        <taxon>Fusarium</taxon>
        <taxon>Fusarium heterosporum species complex</taxon>
    </lineage>
</organism>
<evidence type="ECO:0000256" key="1">
    <source>
        <dbReference type="SAM" id="MobiDB-lite"/>
    </source>
</evidence>
<protein>
    <submittedName>
        <fullName evidence="2">Uncharacterized protein</fullName>
    </submittedName>
</protein>
<name>A0A8H5SLA2_FUSHE</name>
<accession>A0A8H5SLA2</accession>